<evidence type="ECO:0000259" key="5">
    <source>
        <dbReference type="Pfam" id="PF04542"/>
    </source>
</evidence>
<reference evidence="7 8" key="1">
    <citation type="submission" date="2021-03" db="EMBL/GenBank/DDBJ databases">
        <title>Genomic Encyclopedia of Type Strains, Phase IV (KMG-IV): sequencing the most valuable type-strain genomes for metagenomic binning, comparative biology and taxonomic classification.</title>
        <authorList>
            <person name="Goeker M."/>
        </authorList>
    </citation>
    <scope>NUCLEOTIDE SEQUENCE [LARGE SCALE GENOMIC DNA]</scope>
    <source>
        <strain evidence="7 8">DSM 101953</strain>
    </source>
</reference>
<accession>A0ABS4NV65</accession>
<evidence type="ECO:0000256" key="1">
    <source>
        <dbReference type="ARBA" id="ARBA00010641"/>
    </source>
</evidence>
<dbReference type="PANTHER" id="PTHR43133">
    <property type="entry name" value="RNA POLYMERASE ECF-TYPE SIGMA FACTO"/>
    <property type="match status" value="1"/>
</dbReference>
<organism evidence="7 8">
    <name type="scientific">Paenibacillus silagei</name>
    <dbReference type="NCBI Taxonomy" id="1670801"/>
    <lineage>
        <taxon>Bacteria</taxon>
        <taxon>Bacillati</taxon>
        <taxon>Bacillota</taxon>
        <taxon>Bacilli</taxon>
        <taxon>Bacillales</taxon>
        <taxon>Paenibacillaceae</taxon>
        <taxon>Paenibacillus</taxon>
    </lineage>
</organism>
<sequence length="198" mass="23059">MQLTVPGETDDRNSRIEHAVAAVKAGDKQSYELIIKQFQRQIYTYCFYILKNHTETEDAVQDIFIRAYANLHRYSSSTSFSAWLYKIAYHHLLNLKKKQSRWLRLIEHFKESQQQQPVPPAESVTSELLTYLTAEERHILLLKAVEQYTFDEISAIMGLKATTVRKKYERLRKKLLERVSHKEGARMHGAISGANKTS</sequence>
<dbReference type="Pfam" id="PF04542">
    <property type="entry name" value="Sigma70_r2"/>
    <property type="match status" value="1"/>
</dbReference>
<dbReference type="InterPro" id="IPR013325">
    <property type="entry name" value="RNA_pol_sigma_r2"/>
</dbReference>
<dbReference type="InterPro" id="IPR013249">
    <property type="entry name" value="RNA_pol_sigma70_r4_t2"/>
</dbReference>
<dbReference type="Proteomes" id="UP000773462">
    <property type="component" value="Unassembled WGS sequence"/>
</dbReference>
<keyword evidence="8" id="KW-1185">Reference proteome</keyword>
<feature type="domain" description="RNA polymerase sigma factor 70 region 4 type 2" evidence="6">
    <location>
        <begin position="127"/>
        <end position="175"/>
    </location>
</feature>
<evidence type="ECO:0000313" key="8">
    <source>
        <dbReference type="Proteomes" id="UP000773462"/>
    </source>
</evidence>
<evidence type="ECO:0000256" key="2">
    <source>
        <dbReference type="ARBA" id="ARBA00023015"/>
    </source>
</evidence>
<dbReference type="Gene3D" id="1.10.1740.10">
    <property type="match status" value="1"/>
</dbReference>
<evidence type="ECO:0000256" key="3">
    <source>
        <dbReference type="ARBA" id="ARBA00023082"/>
    </source>
</evidence>
<dbReference type="PANTHER" id="PTHR43133:SF51">
    <property type="entry name" value="RNA POLYMERASE SIGMA FACTOR"/>
    <property type="match status" value="1"/>
</dbReference>
<dbReference type="InterPro" id="IPR013324">
    <property type="entry name" value="RNA_pol_sigma_r3/r4-like"/>
</dbReference>
<dbReference type="InterPro" id="IPR007627">
    <property type="entry name" value="RNA_pol_sigma70_r2"/>
</dbReference>
<protein>
    <submittedName>
        <fullName evidence="7">RNA polymerase sigma-70 factor (ECF subfamily)</fullName>
    </submittedName>
</protein>
<gene>
    <name evidence="7" type="ORF">J2Z70_004118</name>
</gene>
<dbReference type="InterPro" id="IPR036388">
    <property type="entry name" value="WH-like_DNA-bd_sf"/>
</dbReference>
<dbReference type="NCBIfam" id="TIGR02937">
    <property type="entry name" value="sigma70-ECF"/>
    <property type="match status" value="1"/>
</dbReference>
<dbReference type="InterPro" id="IPR014284">
    <property type="entry name" value="RNA_pol_sigma-70_dom"/>
</dbReference>
<dbReference type="SUPFAM" id="SSF88659">
    <property type="entry name" value="Sigma3 and sigma4 domains of RNA polymerase sigma factors"/>
    <property type="match status" value="1"/>
</dbReference>
<dbReference type="Pfam" id="PF08281">
    <property type="entry name" value="Sigma70_r4_2"/>
    <property type="match status" value="1"/>
</dbReference>
<keyword evidence="4" id="KW-0804">Transcription</keyword>
<dbReference type="InterPro" id="IPR039425">
    <property type="entry name" value="RNA_pol_sigma-70-like"/>
</dbReference>
<feature type="domain" description="RNA polymerase sigma-70 region 2" evidence="5">
    <location>
        <begin position="35"/>
        <end position="101"/>
    </location>
</feature>
<evidence type="ECO:0000256" key="4">
    <source>
        <dbReference type="ARBA" id="ARBA00023163"/>
    </source>
</evidence>
<evidence type="ECO:0000313" key="7">
    <source>
        <dbReference type="EMBL" id="MBP2113957.1"/>
    </source>
</evidence>
<dbReference type="EMBL" id="JAGGLV010000014">
    <property type="protein sequence ID" value="MBP2113957.1"/>
    <property type="molecule type" value="Genomic_DNA"/>
</dbReference>
<comment type="similarity">
    <text evidence="1">Belongs to the sigma-70 factor family. ECF subfamily.</text>
</comment>
<proteinExistence type="inferred from homology"/>
<name>A0ABS4NV65_9BACL</name>
<keyword evidence="3" id="KW-0731">Sigma factor</keyword>
<comment type="caution">
    <text evidence="7">The sequence shown here is derived from an EMBL/GenBank/DDBJ whole genome shotgun (WGS) entry which is preliminary data.</text>
</comment>
<dbReference type="RefSeq" id="WP_209876240.1">
    <property type="nucleotide sequence ID" value="NZ_JAGGLV010000014.1"/>
</dbReference>
<evidence type="ECO:0000259" key="6">
    <source>
        <dbReference type="Pfam" id="PF08281"/>
    </source>
</evidence>
<dbReference type="SUPFAM" id="SSF88946">
    <property type="entry name" value="Sigma2 domain of RNA polymerase sigma factors"/>
    <property type="match status" value="1"/>
</dbReference>
<keyword evidence="2" id="KW-0805">Transcription regulation</keyword>
<dbReference type="Gene3D" id="1.10.10.10">
    <property type="entry name" value="Winged helix-like DNA-binding domain superfamily/Winged helix DNA-binding domain"/>
    <property type="match status" value="1"/>
</dbReference>